<organism evidence="2 3">
    <name type="scientific">Marinobacterium lutimaris</name>
    <dbReference type="NCBI Taxonomy" id="568106"/>
    <lineage>
        <taxon>Bacteria</taxon>
        <taxon>Pseudomonadati</taxon>
        <taxon>Pseudomonadota</taxon>
        <taxon>Gammaproteobacteria</taxon>
        <taxon>Oceanospirillales</taxon>
        <taxon>Oceanospirillaceae</taxon>
        <taxon>Marinobacterium</taxon>
    </lineage>
</organism>
<accession>A0A1H5Z910</accession>
<evidence type="ECO:0000313" key="3">
    <source>
        <dbReference type="Proteomes" id="UP000236745"/>
    </source>
</evidence>
<sequence>MQSKIASREHGFTLIELMIAMLLGLVILGGVLTIYSSISHTNVIKTRFDSAQESIRYSHYVITRLVHNANSFAGSSSSSLVIGYPGDITQVDDCQGSSLGPSSQTRFDAENGRLRCDDEDIALSIKNAEFEYGVIDDSTGQWKQTSLANASSVKVILTVQPHADFAERKLSFIATMRNPILEKG</sequence>
<feature type="transmembrane region" description="Helical" evidence="1">
    <location>
        <begin position="12"/>
        <end position="35"/>
    </location>
</feature>
<protein>
    <submittedName>
        <fullName evidence="2">Prepilin-type N-terminal cleavage/methylation domain-containing protein</fullName>
    </submittedName>
</protein>
<keyword evidence="1" id="KW-1133">Transmembrane helix</keyword>
<dbReference type="Pfam" id="PF07963">
    <property type="entry name" value="N_methyl"/>
    <property type="match status" value="1"/>
</dbReference>
<keyword evidence="3" id="KW-1185">Reference proteome</keyword>
<dbReference type="RefSeq" id="WP_160115492.1">
    <property type="nucleotide sequence ID" value="NZ_FNVQ01000001.1"/>
</dbReference>
<dbReference type="PROSITE" id="PS00409">
    <property type="entry name" value="PROKAR_NTER_METHYL"/>
    <property type="match status" value="1"/>
</dbReference>
<dbReference type="Proteomes" id="UP000236745">
    <property type="component" value="Unassembled WGS sequence"/>
</dbReference>
<reference evidence="2 3" key="1">
    <citation type="submission" date="2016-10" db="EMBL/GenBank/DDBJ databases">
        <authorList>
            <person name="de Groot N.N."/>
        </authorList>
    </citation>
    <scope>NUCLEOTIDE SEQUENCE [LARGE SCALE GENOMIC DNA]</scope>
    <source>
        <strain evidence="2 3">DSM 22012</strain>
    </source>
</reference>
<dbReference type="AlphaFoldDB" id="A0A1H5Z910"/>
<keyword evidence="1" id="KW-0812">Transmembrane</keyword>
<evidence type="ECO:0000256" key="1">
    <source>
        <dbReference type="SAM" id="Phobius"/>
    </source>
</evidence>
<evidence type="ECO:0000313" key="2">
    <source>
        <dbReference type="EMBL" id="SEG32117.1"/>
    </source>
</evidence>
<proteinExistence type="predicted"/>
<name>A0A1H5Z910_9GAMM</name>
<keyword evidence="1" id="KW-0472">Membrane</keyword>
<dbReference type="InterPro" id="IPR012902">
    <property type="entry name" value="N_methyl_site"/>
</dbReference>
<dbReference type="NCBIfam" id="TIGR02532">
    <property type="entry name" value="IV_pilin_GFxxxE"/>
    <property type="match status" value="1"/>
</dbReference>
<gene>
    <name evidence="2" type="ORF">SAMN05444390_1012047</name>
</gene>
<dbReference type="EMBL" id="FNVQ01000001">
    <property type="protein sequence ID" value="SEG32117.1"/>
    <property type="molecule type" value="Genomic_DNA"/>
</dbReference>